<evidence type="ECO:0000256" key="3">
    <source>
        <dbReference type="ARBA" id="ARBA00022692"/>
    </source>
</evidence>
<comment type="caution">
    <text evidence="7">The sequence shown here is derived from an EMBL/GenBank/DDBJ whole genome shotgun (WGS) entry which is preliminary data.</text>
</comment>
<dbReference type="AlphaFoldDB" id="G9WRB0"/>
<sequence>MFAEDSISLVSGFLLLCLFILGAWTLNRIIGKYGKHFQKGRYMKVVDLIQIAQDRQLFILQLEKENRCLLLGSGPEGINLITELKEEYEEVESVMKGRSIQDFIRSIGGKKEGDFSGIFQSLNTENADRVEGEGSRISERSPDE</sequence>
<keyword evidence="5 6" id="KW-0472">Membrane</keyword>
<feature type="transmembrane region" description="Helical" evidence="6">
    <location>
        <begin position="6"/>
        <end position="26"/>
    </location>
</feature>
<gene>
    <name evidence="7" type="ORF">HMPREF9624_01626</name>
</gene>
<evidence type="ECO:0000256" key="4">
    <source>
        <dbReference type="ARBA" id="ARBA00022989"/>
    </source>
</evidence>
<dbReference type="InterPro" id="IPR022781">
    <property type="entry name" value="Flagellar_biosynth_FliO"/>
</dbReference>
<evidence type="ECO:0000256" key="6">
    <source>
        <dbReference type="SAM" id="Phobius"/>
    </source>
</evidence>
<evidence type="ECO:0000313" key="7">
    <source>
        <dbReference type="EMBL" id="EHL14297.1"/>
    </source>
</evidence>
<evidence type="ECO:0000256" key="2">
    <source>
        <dbReference type="ARBA" id="ARBA00022475"/>
    </source>
</evidence>
<accession>G9WRB0</accession>
<dbReference type="RefSeq" id="WP_009537362.1">
    <property type="nucleotide sequence ID" value="NZ_JH414506.1"/>
</dbReference>
<keyword evidence="4 6" id="KW-1133">Transmembrane helix</keyword>
<evidence type="ECO:0000256" key="1">
    <source>
        <dbReference type="ARBA" id="ARBA00004236"/>
    </source>
</evidence>
<dbReference type="HOGENOM" id="CLU_1813864_0_0_9"/>
<comment type="subcellular location">
    <subcellularLocation>
        <location evidence="1">Cell membrane</location>
    </subcellularLocation>
</comment>
<proteinExistence type="predicted"/>
<protein>
    <recommendedName>
        <fullName evidence="9">Flagellar protein</fullName>
    </recommendedName>
</protein>
<keyword evidence="2" id="KW-1003">Cell membrane</keyword>
<name>G9WRB0_9FIRM</name>
<dbReference type="GO" id="GO:0044781">
    <property type="term" value="P:bacterial-type flagellum organization"/>
    <property type="evidence" value="ECO:0007669"/>
    <property type="project" value="InterPro"/>
</dbReference>
<evidence type="ECO:0000256" key="5">
    <source>
        <dbReference type="ARBA" id="ARBA00023136"/>
    </source>
</evidence>
<keyword evidence="8" id="KW-1185">Reference proteome</keyword>
<reference evidence="7 8" key="1">
    <citation type="submission" date="2011-08" db="EMBL/GenBank/DDBJ databases">
        <title>The Genome Sequence of Oribacterium sp. ACB7.</title>
        <authorList>
            <consortium name="The Broad Institute Genome Sequencing Platform"/>
            <person name="Earl A."/>
            <person name="Ward D."/>
            <person name="Feldgarden M."/>
            <person name="Gevers D."/>
            <person name="Sizova M."/>
            <person name="Hazen A."/>
            <person name="Epstein S."/>
            <person name="Young S.K."/>
            <person name="Zeng Q."/>
            <person name="Gargeya S."/>
            <person name="Fitzgerald M."/>
            <person name="Haas B."/>
            <person name="Abouelleil A."/>
            <person name="Alvarado L."/>
            <person name="Arachchi H.M."/>
            <person name="Berlin A."/>
            <person name="Brown A."/>
            <person name="Chapman S.B."/>
            <person name="Chen Z."/>
            <person name="Dunbar C."/>
            <person name="Freedman E."/>
            <person name="Gearin G."/>
            <person name="Gellesch M."/>
            <person name="Goldberg J."/>
            <person name="Griggs A."/>
            <person name="Gujja S."/>
            <person name="Heiman D."/>
            <person name="Howarth C."/>
            <person name="Larson L."/>
            <person name="Lui A."/>
            <person name="MacDonald P.J.P."/>
            <person name="Montmayeur A."/>
            <person name="Murphy C."/>
            <person name="Neiman D."/>
            <person name="Pearson M."/>
            <person name="Priest M."/>
            <person name="Roberts A."/>
            <person name="Saif S."/>
            <person name="Shea T."/>
            <person name="Shenoy N."/>
            <person name="Sisk P."/>
            <person name="Stolte C."/>
            <person name="Sykes S."/>
            <person name="Wortman J."/>
            <person name="Nusbaum C."/>
            <person name="Birren B."/>
        </authorList>
    </citation>
    <scope>NUCLEOTIDE SEQUENCE [LARGE SCALE GENOMIC DNA]</scope>
    <source>
        <strain evidence="7 8">ACB7</strain>
    </source>
</reference>
<dbReference type="EMBL" id="AFZD01000003">
    <property type="protein sequence ID" value="EHL14297.1"/>
    <property type="molecule type" value="Genomic_DNA"/>
</dbReference>
<dbReference type="Proteomes" id="UP000003527">
    <property type="component" value="Unassembled WGS sequence"/>
</dbReference>
<evidence type="ECO:0000313" key="8">
    <source>
        <dbReference type="Proteomes" id="UP000003527"/>
    </source>
</evidence>
<keyword evidence="3 6" id="KW-0812">Transmembrane</keyword>
<dbReference type="GO" id="GO:0016020">
    <property type="term" value="C:membrane"/>
    <property type="evidence" value="ECO:0007669"/>
    <property type="project" value="InterPro"/>
</dbReference>
<evidence type="ECO:0008006" key="9">
    <source>
        <dbReference type="Google" id="ProtNLM"/>
    </source>
</evidence>
<dbReference type="Pfam" id="PF04347">
    <property type="entry name" value="FliO"/>
    <property type="match status" value="1"/>
</dbReference>
<organism evidence="7 8">
    <name type="scientific">Oribacterium asaccharolyticum ACB7</name>
    <dbReference type="NCBI Taxonomy" id="796944"/>
    <lineage>
        <taxon>Bacteria</taxon>
        <taxon>Bacillati</taxon>
        <taxon>Bacillota</taxon>
        <taxon>Clostridia</taxon>
        <taxon>Lachnospirales</taxon>
        <taxon>Lachnospiraceae</taxon>
        <taxon>Oribacterium</taxon>
    </lineage>
</organism>
<dbReference type="PATRIC" id="fig|796944.3.peg.128"/>